<proteinExistence type="predicted"/>
<dbReference type="Proteomes" id="UP000199643">
    <property type="component" value="Unassembled WGS sequence"/>
</dbReference>
<gene>
    <name evidence="1" type="ORF">SAMN05421827_116105</name>
</gene>
<dbReference type="AlphaFoldDB" id="A0A1G7ZM04"/>
<keyword evidence="2" id="KW-1185">Reference proteome</keyword>
<protein>
    <submittedName>
        <fullName evidence="1">Uncharacterized protein</fullName>
    </submittedName>
</protein>
<evidence type="ECO:0000313" key="2">
    <source>
        <dbReference type="Proteomes" id="UP000199643"/>
    </source>
</evidence>
<reference evidence="2" key="1">
    <citation type="submission" date="2016-10" db="EMBL/GenBank/DDBJ databases">
        <authorList>
            <person name="Varghese N."/>
            <person name="Submissions S."/>
        </authorList>
    </citation>
    <scope>NUCLEOTIDE SEQUENCE [LARGE SCALE GENOMIC DNA]</scope>
    <source>
        <strain evidence="2">DSM 17933</strain>
    </source>
</reference>
<name>A0A1G7ZM04_9SPHI</name>
<accession>A0A1G7ZM04</accession>
<dbReference type="EMBL" id="FNCH01000016">
    <property type="protein sequence ID" value="SDH09762.1"/>
    <property type="molecule type" value="Genomic_DNA"/>
</dbReference>
<evidence type="ECO:0000313" key="1">
    <source>
        <dbReference type="EMBL" id="SDH09762.1"/>
    </source>
</evidence>
<sequence>MVLWLERKNPNELTIKTTMRLNLKRRVNENYREY</sequence>
<organism evidence="1 2">
    <name type="scientific">Pedobacter terrae</name>
    <dbReference type="NCBI Taxonomy" id="405671"/>
    <lineage>
        <taxon>Bacteria</taxon>
        <taxon>Pseudomonadati</taxon>
        <taxon>Bacteroidota</taxon>
        <taxon>Sphingobacteriia</taxon>
        <taxon>Sphingobacteriales</taxon>
        <taxon>Sphingobacteriaceae</taxon>
        <taxon>Pedobacter</taxon>
    </lineage>
</organism>